<dbReference type="AlphaFoldDB" id="A0ABD3HZ39"/>
<feature type="compositionally biased region" description="Polar residues" evidence="1">
    <location>
        <begin position="140"/>
        <end position="156"/>
    </location>
</feature>
<organism evidence="2 3">
    <name type="scientific">Riccia sorocarpa</name>
    <dbReference type="NCBI Taxonomy" id="122646"/>
    <lineage>
        <taxon>Eukaryota</taxon>
        <taxon>Viridiplantae</taxon>
        <taxon>Streptophyta</taxon>
        <taxon>Embryophyta</taxon>
        <taxon>Marchantiophyta</taxon>
        <taxon>Marchantiopsida</taxon>
        <taxon>Marchantiidae</taxon>
        <taxon>Marchantiales</taxon>
        <taxon>Ricciaceae</taxon>
        <taxon>Riccia</taxon>
    </lineage>
</organism>
<evidence type="ECO:0000313" key="3">
    <source>
        <dbReference type="Proteomes" id="UP001633002"/>
    </source>
</evidence>
<keyword evidence="3" id="KW-1185">Reference proteome</keyword>
<protein>
    <submittedName>
        <fullName evidence="2">Uncharacterized protein</fullName>
    </submittedName>
</protein>
<sequence>MGDPYRYEEQQGEEDSTGMDVDANQKRGRENHSIDLTRGHNFCLIGSPSTMLTTSAKRPAFTVQHTVEVIEAGSNRRLSFARRTIEGGAVPGIESWALDGYQHMIDPTNPHSHNGFLLLQDAAGAGAQVDEHENVVDPTLGQQPHTESNGARTTTRVGAEHGSSSQQAPKSSSRMAWAAPGRIQSLHGKTMRDQEEDLEEDLKQRAGNPYLDKITPEIGDKVIEEEIAQAFEAFTNRFVVVVETDGPAAPL</sequence>
<feature type="compositionally biased region" description="Low complexity" evidence="1">
    <location>
        <begin position="163"/>
        <end position="173"/>
    </location>
</feature>
<evidence type="ECO:0000313" key="2">
    <source>
        <dbReference type="EMBL" id="KAL3695360.1"/>
    </source>
</evidence>
<name>A0ABD3HZ39_9MARC</name>
<comment type="caution">
    <text evidence="2">The sequence shown here is derived from an EMBL/GenBank/DDBJ whole genome shotgun (WGS) entry which is preliminary data.</text>
</comment>
<proteinExistence type="predicted"/>
<accession>A0ABD3HZ39</accession>
<evidence type="ECO:0000256" key="1">
    <source>
        <dbReference type="SAM" id="MobiDB-lite"/>
    </source>
</evidence>
<reference evidence="2 3" key="1">
    <citation type="submission" date="2024-09" db="EMBL/GenBank/DDBJ databases">
        <title>Chromosome-scale assembly of Riccia sorocarpa.</title>
        <authorList>
            <person name="Paukszto L."/>
        </authorList>
    </citation>
    <scope>NUCLEOTIDE SEQUENCE [LARGE SCALE GENOMIC DNA]</scope>
    <source>
        <strain evidence="2">LP-2024</strain>
        <tissue evidence="2">Aerial parts of the thallus</tissue>
    </source>
</reference>
<feature type="region of interest" description="Disordered" evidence="1">
    <location>
        <begin position="1"/>
        <end position="25"/>
    </location>
</feature>
<dbReference type="Proteomes" id="UP001633002">
    <property type="component" value="Unassembled WGS sequence"/>
</dbReference>
<gene>
    <name evidence="2" type="ORF">R1sor_009436</name>
</gene>
<dbReference type="EMBL" id="JBJQOH010000002">
    <property type="protein sequence ID" value="KAL3695360.1"/>
    <property type="molecule type" value="Genomic_DNA"/>
</dbReference>
<feature type="region of interest" description="Disordered" evidence="1">
    <location>
        <begin position="137"/>
        <end position="212"/>
    </location>
</feature>